<evidence type="ECO:0000256" key="9">
    <source>
        <dbReference type="HAMAP-Rule" id="MF_00210"/>
    </source>
</evidence>
<evidence type="ECO:0000256" key="7">
    <source>
        <dbReference type="ARBA" id="ARBA00023141"/>
    </source>
</evidence>
<keyword evidence="10" id="KW-0175">Coiled coil</keyword>
<feature type="active site" description="Proton acceptor" evidence="9">
    <location>
        <position position="315"/>
    </location>
</feature>
<feature type="binding site" evidence="9">
    <location>
        <position position="168"/>
    </location>
    <ligand>
        <name>3-phosphoshikimate</name>
        <dbReference type="ChEBI" id="CHEBI:145989"/>
    </ligand>
</feature>
<evidence type="ECO:0000313" key="13">
    <source>
        <dbReference type="Proteomes" id="UP000036106"/>
    </source>
</evidence>
<feature type="binding site" evidence="9">
    <location>
        <position position="346"/>
    </location>
    <ligand>
        <name>phosphoenolpyruvate</name>
        <dbReference type="ChEBI" id="CHEBI:58702"/>
    </ligand>
</feature>
<evidence type="ECO:0000256" key="10">
    <source>
        <dbReference type="SAM" id="Coils"/>
    </source>
</evidence>
<comment type="pathway">
    <text evidence="2 9">Metabolic intermediate biosynthesis; chorismate biosynthesis; chorismate from D-erythrose 4-phosphate and phosphoenolpyruvate: step 6/7.</text>
</comment>
<dbReference type="PROSITE" id="PS00885">
    <property type="entry name" value="EPSP_SYNTHASE_2"/>
    <property type="match status" value="1"/>
</dbReference>
<keyword evidence="6 9" id="KW-0808">Transferase</keyword>
<gene>
    <name evidence="9" type="primary">aroA</name>
    <name evidence="12" type="ORF">ABM34_08195</name>
</gene>
<comment type="similarity">
    <text evidence="3 9">Belongs to the EPSP synthase family.</text>
</comment>
<dbReference type="GO" id="GO:0008652">
    <property type="term" value="P:amino acid biosynthetic process"/>
    <property type="evidence" value="ECO:0007669"/>
    <property type="project" value="UniProtKB-KW"/>
</dbReference>
<evidence type="ECO:0000256" key="6">
    <source>
        <dbReference type="ARBA" id="ARBA00022679"/>
    </source>
</evidence>
<dbReference type="InterPro" id="IPR001986">
    <property type="entry name" value="Enolpyruvate_Tfrase_dom"/>
</dbReference>
<evidence type="ECO:0000256" key="1">
    <source>
        <dbReference type="ARBA" id="ARBA00002174"/>
    </source>
</evidence>
<dbReference type="PANTHER" id="PTHR21090">
    <property type="entry name" value="AROM/DEHYDROQUINATE SYNTHASE"/>
    <property type="match status" value="1"/>
</dbReference>
<organism evidence="12 13">
    <name type="scientific">Companilactobacillus ginsenosidimutans</name>
    <dbReference type="NCBI Taxonomy" id="1007676"/>
    <lineage>
        <taxon>Bacteria</taxon>
        <taxon>Bacillati</taxon>
        <taxon>Bacillota</taxon>
        <taxon>Bacilli</taxon>
        <taxon>Lactobacillales</taxon>
        <taxon>Lactobacillaceae</taxon>
        <taxon>Companilactobacillus</taxon>
    </lineage>
</organism>
<feature type="coiled-coil region" evidence="10">
    <location>
        <begin position="333"/>
        <end position="360"/>
    </location>
</feature>
<comment type="function">
    <text evidence="1 9">Catalyzes the transfer of the enolpyruvyl moiety of phosphoenolpyruvate (PEP) to the 5-hydroxyl of shikimate-3-phosphate (S3P) to produce enolpyruvyl shikimate-3-phosphate and inorganic phosphate.</text>
</comment>
<dbReference type="STRING" id="1007676.ABM34_08195"/>
<evidence type="ECO:0000256" key="3">
    <source>
        <dbReference type="ARBA" id="ARBA00009948"/>
    </source>
</evidence>
<dbReference type="AlphaFoldDB" id="A0A0H4QKC4"/>
<feature type="binding site" evidence="9">
    <location>
        <position position="170"/>
    </location>
    <ligand>
        <name>3-phosphoshikimate</name>
        <dbReference type="ChEBI" id="CHEBI:145989"/>
    </ligand>
</feature>
<dbReference type="FunFam" id="3.65.10.10:FF:000005">
    <property type="entry name" value="3-phosphoshikimate 1-carboxyvinyltransferase"/>
    <property type="match status" value="1"/>
</dbReference>
<dbReference type="InterPro" id="IPR006264">
    <property type="entry name" value="EPSP_synthase"/>
</dbReference>
<comment type="catalytic activity">
    <reaction evidence="8">
        <text>3-phosphoshikimate + phosphoenolpyruvate = 5-O-(1-carboxyvinyl)-3-phosphoshikimate + phosphate</text>
        <dbReference type="Rhea" id="RHEA:21256"/>
        <dbReference type="ChEBI" id="CHEBI:43474"/>
        <dbReference type="ChEBI" id="CHEBI:57701"/>
        <dbReference type="ChEBI" id="CHEBI:58702"/>
        <dbReference type="ChEBI" id="CHEBI:145989"/>
        <dbReference type="EC" id="2.5.1.19"/>
    </reaction>
    <physiologicalReaction direction="left-to-right" evidence="8">
        <dbReference type="Rhea" id="RHEA:21257"/>
    </physiologicalReaction>
</comment>
<feature type="binding site" evidence="9">
    <location>
        <position position="124"/>
    </location>
    <ligand>
        <name>phosphoenolpyruvate</name>
        <dbReference type="ChEBI" id="CHEBI:58702"/>
    </ligand>
</feature>
<dbReference type="PIRSF" id="PIRSF000505">
    <property type="entry name" value="EPSPS"/>
    <property type="match status" value="1"/>
</dbReference>
<dbReference type="InterPro" id="IPR013792">
    <property type="entry name" value="RNA3'P_cycl/enolpyr_Trfase_a/b"/>
</dbReference>
<dbReference type="GO" id="GO:0009073">
    <property type="term" value="P:aromatic amino acid family biosynthetic process"/>
    <property type="evidence" value="ECO:0007669"/>
    <property type="project" value="UniProtKB-KW"/>
</dbReference>
<reference evidence="13" key="1">
    <citation type="submission" date="2015-07" db="EMBL/GenBank/DDBJ databases">
        <title>Lactobacillus ginsenosidimutans/EMML 3141/ whole genome sequencing.</title>
        <authorList>
            <person name="Kim M.K."/>
            <person name="Im W.-T."/>
            <person name="Srinivasan S."/>
            <person name="Lee J.-J."/>
        </authorList>
    </citation>
    <scope>NUCLEOTIDE SEQUENCE [LARGE SCALE GENOMIC DNA]</scope>
    <source>
        <strain evidence="13">EMML 3041</strain>
    </source>
</reference>
<dbReference type="EC" id="2.5.1.19" evidence="9"/>
<evidence type="ECO:0000256" key="8">
    <source>
        <dbReference type="ARBA" id="ARBA00044633"/>
    </source>
</evidence>
<dbReference type="Proteomes" id="UP000036106">
    <property type="component" value="Chromosome"/>
</dbReference>
<feature type="binding site" evidence="9">
    <location>
        <position position="315"/>
    </location>
    <ligand>
        <name>3-phosphoshikimate</name>
        <dbReference type="ChEBI" id="CHEBI:145989"/>
    </ligand>
</feature>
<feature type="binding site" evidence="9">
    <location>
        <position position="96"/>
    </location>
    <ligand>
        <name>phosphoenolpyruvate</name>
        <dbReference type="ChEBI" id="CHEBI:58702"/>
    </ligand>
</feature>
<dbReference type="HAMAP" id="MF_00210">
    <property type="entry name" value="EPSP_synth"/>
    <property type="match status" value="1"/>
</dbReference>
<feature type="binding site" evidence="9">
    <location>
        <position position="24"/>
    </location>
    <ligand>
        <name>3-phosphoshikimate</name>
        <dbReference type="ChEBI" id="CHEBI:145989"/>
    </ligand>
</feature>
<dbReference type="InterPro" id="IPR036968">
    <property type="entry name" value="Enolpyruvate_Tfrase_sf"/>
</dbReference>
<name>A0A0H4QKC4_9LACO</name>
<dbReference type="CDD" id="cd01556">
    <property type="entry name" value="EPSP_synthase"/>
    <property type="match status" value="1"/>
</dbReference>
<evidence type="ECO:0000256" key="5">
    <source>
        <dbReference type="ARBA" id="ARBA00022605"/>
    </source>
</evidence>
<dbReference type="Pfam" id="PF00275">
    <property type="entry name" value="EPSP_synthase"/>
    <property type="match status" value="1"/>
</dbReference>
<protein>
    <recommendedName>
        <fullName evidence="9">3-phosphoshikimate 1-carboxyvinyltransferase</fullName>
        <ecNumber evidence="9">2.5.1.19</ecNumber>
    </recommendedName>
    <alternativeName>
        <fullName evidence="9">5-enolpyruvylshikimate-3-phosphate synthase</fullName>
        <shortName evidence="9">EPSP synthase</shortName>
        <shortName evidence="9">EPSPS</shortName>
    </alternativeName>
</protein>
<feature type="binding site" evidence="9">
    <location>
        <position position="342"/>
    </location>
    <ligand>
        <name>3-phosphoshikimate</name>
        <dbReference type="ChEBI" id="CHEBI:145989"/>
    </ligand>
</feature>
<dbReference type="NCBIfam" id="TIGR01356">
    <property type="entry name" value="aroA"/>
    <property type="match status" value="1"/>
</dbReference>
<feature type="binding site" evidence="9">
    <location>
        <position position="28"/>
    </location>
    <ligand>
        <name>3-phosphoshikimate</name>
        <dbReference type="ChEBI" id="CHEBI:145989"/>
    </ligand>
</feature>
<dbReference type="SUPFAM" id="SSF55205">
    <property type="entry name" value="EPT/RTPC-like"/>
    <property type="match status" value="1"/>
</dbReference>
<dbReference type="GO" id="GO:0003866">
    <property type="term" value="F:3-phosphoshikimate 1-carboxyvinyltransferase activity"/>
    <property type="evidence" value="ECO:0007669"/>
    <property type="project" value="UniProtKB-UniRule"/>
</dbReference>
<dbReference type="Gene3D" id="3.65.10.10">
    <property type="entry name" value="Enolpyruvate transferase domain"/>
    <property type="match status" value="2"/>
</dbReference>
<keyword evidence="4 9" id="KW-0963">Cytoplasm</keyword>
<feature type="binding site" evidence="9">
    <location>
        <position position="23"/>
    </location>
    <ligand>
        <name>phosphoenolpyruvate</name>
        <dbReference type="ChEBI" id="CHEBI:58702"/>
    </ligand>
</feature>
<comment type="caution">
    <text evidence="9">Lacks conserved residue(s) required for the propagation of feature annotation.</text>
</comment>
<accession>A0A0H4QKC4</accession>
<feature type="binding site" evidence="9">
    <location>
        <position position="23"/>
    </location>
    <ligand>
        <name>3-phosphoshikimate</name>
        <dbReference type="ChEBI" id="CHEBI:145989"/>
    </ligand>
</feature>
<feature type="domain" description="Enolpyruvate transferase" evidence="11">
    <location>
        <begin position="10"/>
        <end position="425"/>
    </location>
</feature>
<proteinExistence type="inferred from homology"/>
<feature type="binding site" evidence="9">
    <location>
        <position position="390"/>
    </location>
    <ligand>
        <name>phosphoenolpyruvate</name>
        <dbReference type="ChEBI" id="CHEBI:58702"/>
    </ligand>
</feature>
<dbReference type="UniPathway" id="UPA00053">
    <property type="reaction ID" value="UER00089"/>
</dbReference>
<evidence type="ECO:0000259" key="11">
    <source>
        <dbReference type="Pfam" id="PF00275"/>
    </source>
</evidence>
<evidence type="ECO:0000256" key="4">
    <source>
        <dbReference type="ARBA" id="ARBA00022490"/>
    </source>
</evidence>
<sequence length="431" mass="45179">MKMKQLPTTANGLHGSVVVPGDKSISHRAMMFGAMATGTTKVLRRLDSADVSSTISVLKSLGAKITEKDNNITEVVGTGVAGLKSPNQPLDMGNSGTSTRLLTGLITGAGLNATITGDSSLSTRPMDRVTVPLSEIGGTFTSDHGHLPLTIEASKLDTEIHQTLKVGSAQVKSAILLAGLAAGSDTFVTDSFHTRNHTEQMLPKFGVKVETSGDTIHIPANQKLQATEIEVPGDISSAAYWLVAGLITPNSKLTIKNVGVNPTRIGIIKVLQDMGGDITIDTKTDFGEPIADITVKTSQLHGVEVGGDIIPSLIDEIPVIVLAATQATGKTVIKDAAELKVKETNRIDTVQEELNKLGANVIPTDDGFIIDGPAKLASSGVHVSGHGDHRIAMMLSIAALVTNGTITLDDDESVKISYPTFFNNLEGLVKS</sequence>
<comment type="subcellular location">
    <subcellularLocation>
        <location evidence="9">Cytoplasm</location>
    </subcellularLocation>
</comment>
<dbReference type="InterPro" id="IPR023193">
    <property type="entry name" value="EPSP_synthase_CS"/>
</dbReference>
<comment type="subunit">
    <text evidence="9">Monomer.</text>
</comment>
<dbReference type="EMBL" id="CP012034">
    <property type="protein sequence ID" value="AKP67511.1"/>
    <property type="molecule type" value="Genomic_DNA"/>
</dbReference>
<dbReference type="GO" id="GO:0005737">
    <property type="term" value="C:cytoplasm"/>
    <property type="evidence" value="ECO:0007669"/>
    <property type="project" value="UniProtKB-SubCell"/>
</dbReference>
<dbReference type="PANTHER" id="PTHR21090:SF5">
    <property type="entry name" value="PENTAFUNCTIONAL AROM POLYPEPTIDE"/>
    <property type="match status" value="1"/>
</dbReference>
<evidence type="ECO:0000313" key="12">
    <source>
        <dbReference type="EMBL" id="AKP67511.1"/>
    </source>
</evidence>
<keyword evidence="13" id="KW-1185">Reference proteome</keyword>
<dbReference type="PROSITE" id="PS00104">
    <property type="entry name" value="EPSP_SYNTHASE_1"/>
    <property type="match status" value="1"/>
</dbReference>
<dbReference type="GO" id="GO:0009423">
    <property type="term" value="P:chorismate biosynthetic process"/>
    <property type="evidence" value="ECO:0007669"/>
    <property type="project" value="UniProtKB-UniRule"/>
</dbReference>
<feature type="binding site" evidence="9">
    <location>
        <position position="170"/>
    </location>
    <ligand>
        <name>phosphoenolpyruvate</name>
        <dbReference type="ChEBI" id="CHEBI:58702"/>
    </ligand>
</feature>
<keyword evidence="7 9" id="KW-0057">Aromatic amino acid biosynthesis</keyword>
<dbReference type="PATRIC" id="fig|1007676.4.peg.1654"/>
<dbReference type="KEGG" id="lgn:ABM34_08195"/>
<keyword evidence="5 9" id="KW-0028">Amino-acid biosynthesis</keyword>
<dbReference type="FunFam" id="3.65.10.10:FF:000006">
    <property type="entry name" value="3-phosphoshikimate 1-carboxyvinyltransferase"/>
    <property type="match status" value="1"/>
</dbReference>
<evidence type="ECO:0000256" key="2">
    <source>
        <dbReference type="ARBA" id="ARBA00004811"/>
    </source>
</evidence>